<feature type="region of interest" description="Disordered" evidence="1">
    <location>
        <begin position="74"/>
        <end position="132"/>
    </location>
</feature>
<organism evidence="3 4">
    <name type="scientific">Ajellomyces dermatitidis (strain ER-3 / ATCC MYA-2586)</name>
    <name type="common">Blastomyces dermatitidis</name>
    <dbReference type="NCBI Taxonomy" id="559297"/>
    <lineage>
        <taxon>Eukaryota</taxon>
        <taxon>Fungi</taxon>
        <taxon>Dikarya</taxon>
        <taxon>Ascomycota</taxon>
        <taxon>Pezizomycotina</taxon>
        <taxon>Eurotiomycetes</taxon>
        <taxon>Eurotiomycetidae</taxon>
        <taxon>Onygenales</taxon>
        <taxon>Ajellomycetaceae</taxon>
        <taxon>Blastomyces</taxon>
    </lineage>
</organism>
<evidence type="ECO:0000256" key="1">
    <source>
        <dbReference type="SAM" id="MobiDB-lite"/>
    </source>
</evidence>
<dbReference type="EMBL" id="EQ999977">
    <property type="protein sequence ID" value="EEQ90183.1"/>
    <property type="molecule type" value="Genomic_DNA"/>
</dbReference>
<protein>
    <submittedName>
        <fullName evidence="3">Uncharacterized protein</fullName>
    </submittedName>
</protein>
<evidence type="ECO:0000313" key="3">
    <source>
        <dbReference type="EMBL" id="EEQ90183.1"/>
    </source>
</evidence>
<keyword evidence="2" id="KW-0472">Membrane</keyword>
<name>A0ABP2F4A4_AJEDR</name>
<reference evidence="4" key="1">
    <citation type="journal article" date="2015" name="PLoS Genet.">
        <title>The dynamic genome and transcriptome of the human fungal pathogen Blastomyces and close relative Emmonsia.</title>
        <authorList>
            <person name="Munoz J.F."/>
            <person name="Gauthier G.M."/>
            <person name="Desjardins C.A."/>
            <person name="Gallo J.E."/>
            <person name="Holder J."/>
            <person name="Sullivan T.D."/>
            <person name="Marty A.J."/>
            <person name="Carmen J.C."/>
            <person name="Chen Z."/>
            <person name="Ding L."/>
            <person name="Gujja S."/>
            <person name="Magrini V."/>
            <person name="Misas E."/>
            <person name="Mitreva M."/>
            <person name="Priest M."/>
            <person name="Saif S."/>
            <person name="Whiston E.A."/>
            <person name="Young S."/>
            <person name="Zeng Q."/>
            <person name="Goldman W.E."/>
            <person name="Mardis E.R."/>
            <person name="Taylor J.W."/>
            <person name="McEwen J.G."/>
            <person name="Clay O.K."/>
            <person name="Klein B.S."/>
            <person name="Cuomo C.A."/>
        </authorList>
    </citation>
    <scope>NUCLEOTIDE SEQUENCE [LARGE SCALE GENOMIC DNA]</scope>
    <source>
        <strain evidence="4">ER-3 / ATCC MYA-2586</strain>
    </source>
</reference>
<keyword evidence="2" id="KW-1133">Transmembrane helix</keyword>
<dbReference type="RefSeq" id="XP_045276956.1">
    <property type="nucleotide sequence ID" value="XM_045420974.1"/>
</dbReference>
<dbReference type="GeneID" id="69027329"/>
<feature type="transmembrane region" description="Helical" evidence="2">
    <location>
        <begin position="46"/>
        <end position="67"/>
    </location>
</feature>
<accession>A0ABP2F4A4</accession>
<evidence type="ECO:0000256" key="2">
    <source>
        <dbReference type="SAM" id="Phobius"/>
    </source>
</evidence>
<evidence type="ECO:0000313" key="4">
    <source>
        <dbReference type="Proteomes" id="UP000002039"/>
    </source>
</evidence>
<keyword evidence="2" id="KW-0812">Transmembrane</keyword>
<dbReference type="Proteomes" id="UP000002039">
    <property type="component" value="Unassembled WGS sequence"/>
</dbReference>
<keyword evidence="4" id="KW-1185">Reference proteome</keyword>
<proteinExistence type="predicted"/>
<sequence length="132" mass="14481">MSNDDFDTRYGFSPTPTSFIYPSPTKTTRMCKDKFGNRHRCPDKSLVAPLVGVLVGLLVLVVCIVFLMRHKRGRKRVDTDASAPLAQGVDQPSSSPSSPPPYSAPVSHWGPRLAQHGHIEMQRPGNVYHGGP</sequence>
<gene>
    <name evidence="3" type="ORF">BDCG_05303</name>
</gene>